<evidence type="ECO:0000256" key="1">
    <source>
        <dbReference type="SAM" id="SignalP"/>
    </source>
</evidence>
<evidence type="ECO:0000313" key="2">
    <source>
        <dbReference type="EMBL" id="KAJ5282170.1"/>
    </source>
</evidence>
<comment type="caution">
    <text evidence="2">The sequence shown here is derived from an EMBL/GenBank/DDBJ whole genome shotgun (WGS) entry which is preliminary data.</text>
</comment>
<organism evidence="2 3">
    <name type="scientific">Penicillium chrysogenum</name>
    <name type="common">Penicillium notatum</name>
    <dbReference type="NCBI Taxonomy" id="5076"/>
    <lineage>
        <taxon>Eukaryota</taxon>
        <taxon>Fungi</taxon>
        <taxon>Dikarya</taxon>
        <taxon>Ascomycota</taxon>
        <taxon>Pezizomycotina</taxon>
        <taxon>Eurotiomycetes</taxon>
        <taxon>Eurotiomycetidae</taxon>
        <taxon>Eurotiales</taxon>
        <taxon>Aspergillaceae</taxon>
        <taxon>Penicillium</taxon>
        <taxon>Penicillium chrysogenum species complex</taxon>
    </lineage>
</organism>
<keyword evidence="1" id="KW-0732">Signal</keyword>
<gene>
    <name evidence="2" type="ORF">N7505_000150</name>
</gene>
<dbReference type="Proteomes" id="UP001220256">
    <property type="component" value="Unassembled WGS sequence"/>
</dbReference>
<proteinExistence type="predicted"/>
<dbReference type="EMBL" id="JAPVEB010000001">
    <property type="protein sequence ID" value="KAJ5282170.1"/>
    <property type="molecule type" value="Genomic_DNA"/>
</dbReference>
<sequence>MKRLPFLILYILFQLLAGTVEALDGAAGAETTFFYQAYLLERAHVTDEKRHLIAPKCPVQEGKTACSFADFVKHISTASAWERNQPKWSLFETIFDIAGDKPLIETSKDLREAGFHAEYDQTRLYPKEKDSRSVSVAIRGMRGIATATKKNQYPDQKQKMIEALELEGELRRADNMKFFIPKLESKIGMTLETKSATTSDGVQYTTYDVDATAEKNHGVEDLAQKINTAAEELRKSNRKDKADLQFAIHQGIIREANASLTELRKKCP</sequence>
<reference evidence="2 3" key="1">
    <citation type="journal article" date="2023" name="IMA Fungus">
        <title>Comparative genomic study of the Penicillium genus elucidates a diverse pangenome and 15 lateral gene transfer events.</title>
        <authorList>
            <person name="Petersen C."/>
            <person name="Sorensen T."/>
            <person name="Nielsen M.R."/>
            <person name="Sondergaard T.E."/>
            <person name="Sorensen J.L."/>
            <person name="Fitzpatrick D.A."/>
            <person name="Frisvad J.C."/>
            <person name="Nielsen K.L."/>
        </authorList>
    </citation>
    <scope>NUCLEOTIDE SEQUENCE [LARGE SCALE GENOMIC DNA]</scope>
    <source>
        <strain evidence="2 3">IBT 3361</strain>
    </source>
</reference>
<name>A0ABQ8WU77_PENCH</name>
<evidence type="ECO:0000313" key="3">
    <source>
        <dbReference type="Proteomes" id="UP001220256"/>
    </source>
</evidence>
<protein>
    <submittedName>
        <fullName evidence="2">Uncharacterized protein</fullName>
    </submittedName>
</protein>
<feature type="chain" id="PRO_5046027520" evidence="1">
    <location>
        <begin position="23"/>
        <end position="268"/>
    </location>
</feature>
<accession>A0ABQ8WU77</accession>
<feature type="signal peptide" evidence="1">
    <location>
        <begin position="1"/>
        <end position="22"/>
    </location>
</feature>
<keyword evidence="3" id="KW-1185">Reference proteome</keyword>